<evidence type="ECO:0000313" key="1">
    <source>
        <dbReference type="Proteomes" id="UP000095286"/>
    </source>
</evidence>
<accession>A0AC35TNX8</accession>
<organism evidence="1 2">
    <name type="scientific">Rhabditophanes sp. KR3021</name>
    <dbReference type="NCBI Taxonomy" id="114890"/>
    <lineage>
        <taxon>Eukaryota</taxon>
        <taxon>Metazoa</taxon>
        <taxon>Ecdysozoa</taxon>
        <taxon>Nematoda</taxon>
        <taxon>Chromadorea</taxon>
        <taxon>Rhabditida</taxon>
        <taxon>Tylenchina</taxon>
        <taxon>Panagrolaimomorpha</taxon>
        <taxon>Strongyloidoidea</taxon>
        <taxon>Alloionematidae</taxon>
        <taxon>Rhabditophanes</taxon>
    </lineage>
</organism>
<protein>
    <submittedName>
        <fullName evidence="2">N-acetyltransferase domain-containing protein</fullName>
    </submittedName>
</protein>
<evidence type="ECO:0000313" key="2">
    <source>
        <dbReference type="WBParaSite" id="RSKR_0000263300.1"/>
    </source>
</evidence>
<proteinExistence type="predicted"/>
<dbReference type="WBParaSite" id="RSKR_0000263300.1">
    <property type="protein sequence ID" value="RSKR_0000263300.1"/>
    <property type="gene ID" value="RSKR_0000263300"/>
</dbReference>
<sequence>MFLPRLLPIRTTTVTLTKFSSTEAISVRLSKAKDEKKIHSLIHQDFLKNEPVTNALQMKKSHFKDFFNTLLTSKFSKDHTVVCCNQDDEVIACMIVSLYSDLGEYKQFNNIAEMETVGKKMCLDAAGNKFVALVEKSKEELREFMPNDIHTYLRCEMASVPPEFGGNGLCYRMASEGVALIAKKIPKLQFAFGETTNRYTLSAFKKAGFKVGSKIPYKDYDIATSVNGTDEVCGIYKKLQ</sequence>
<name>A0AC35TNX8_9BILA</name>
<dbReference type="Proteomes" id="UP000095286">
    <property type="component" value="Unplaced"/>
</dbReference>
<reference evidence="2" key="1">
    <citation type="submission" date="2016-11" db="UniProtKB">
        <authorList>
            <consortium name="WormBaseParasite"/>
        </authorList>
    </citation>
    <scope>IDENTIFICATION</scope>
    <source>
        <strain evidence="2">KR3021</strain>
    </source>
</reference>